<keyword evidence="5" id="KW-0500">Molybdenum</keyword>
<dbReference type="STRING" id="675816.VIA_000987"/>
<dbReference type="Gene3D" id="2.20.25.90">
    <property type="entry name" value="ADC-like domains"/>
    <property type="match status" value="1"/>
</dbReference>
<evidence type="ECO:0000313" key="12">
    <source>
        <dbReference type="EMBL" id="EEX93830.1"/>
    </source>
</evidence>
<dbReference type="GO" id="GO:0042128">
    <property type="term" value="P:nitrate assimilation"/>
    <property type="evidence" value="ECO:0007669"/>
    <property type="project" value="UniProtKB-KW"/>
</dbReference>
<dbReference type="GO" id="GO:1990204">
    <property type="term" value="C:oxidoreductase complex"/>
    <property type="evidence" value="ECO:0007669"/>
    <property type="project" value="UniProtKB-ARBA"/>
</dbReference>
<dbReference type="Pfam" id="PF01568">
    <property type="entry name" value="Molydop_binding"/>
    <property type="match status" value="1"/>
</dbReference>
<gene>
    <name evidence="12" type="ORF">VIA_000987</name>
    <name evidence="13" type="ORF">VIOR3934_14252</name>
</gene>
<evidence type="ECO:0000313" key="13">
    <source>
        <dbReference type="EMBL" id="EGU48279.1"/>
    </source>
</evidence>
<keyword evidence="7 12" id="KW-0560">Oxidoreductase</keyword>
<dbReference type="GO" id="GO:0051539">
    <property type="term" value="F:4 iron, 4 sulfur cluster binding"/>
    <property type="evidence" value="ECO:0007669"/>
    <property type="project" value="UniProtKB-KW"/>
</dbReference>
<evidence type="ECO:0000256" key="8">
    <source>
        <dbReference type="ARBA" id="ARBA00023004"/>
    </source>
</evidence>
<dbReference type="CDD" id="cd02791">
    <property type="entry name" value="MopB_CT_Nitrate-R-NapA-like"/>
    <property type="match status" value="1"/>
</dbReference>
<evidence type="ECO:0000256" key="6">
    <source>
        <dbReference type="ARBA" id="ARBA00022723"/>
    </source>
</evidence>
<feature type="domain" description="4Fe-4S Mo/W bis-MGD-type" evidence="11">
    <location>
        <begin position="3"/>
        <end position="52"/>
    </location>
</feature>
<dbReference type="InterPro" id="IPR009010">
    <property type="entry name" value="Asp_de-COase-like_dom_sf"/>
</dbReference>
<keyword evidence="15" id="KW-1185">Reference proteome</keyword>
<dbReference type="SUPFAM" id="SSF53706">
    <property type="entry name" value="Formate dehydrogenase/DMSO reductase, domains 1-3"/>
    <property type="match status" value="1"/>
</dbReference>
<evidence type="ECO:0000256" key="2">
    <source>
        <dbReference type="ARBA" id="ARBA00001966"/>
    </source>
</evidence>
<dbReference type="InterPro" id="IPR006656">
    <property type="entry name" value="Mopterin_OxRdtase"/>
</dbReference>
<dbReference type="Gene3D" id="3.40.50.740">
    <property type="match status" value="1"/>
</dbReference>
<dbReference type="InterPro" id="IPR041854">
    <property type="entry name" value="BFD-like_2Fe2S-bd_dom_sf"/>
</dbReference>
<dbReference type="AlphaFoldDB" id="C9QGM9"/>
<dbReference type="InterPro" id="IPR006657">
    <property type="entry name" value="MoPterin_dinucl-bd_dom"/>
</dbReference>
<dbReference type="EMBL" id="AFWH01000040">
    <property type="protein sequence ID" value="EGU48279.1"/>
    <property type="molecule type" value="Genomic_DNA"/>
</dbReference>
<dbReference type="RefSeq" id="WP_004411498.1">
    <property type="nucleotide sequence ID" value="NZ_ACZV01000004.1"/>
</dbReference>
<dbReference type="InterPro" id="IPR041957">
    <property type="entry name" value="CT_Nitrate-R-NapA-like"/>
</dbReference>
<evidence type="ECO:0000313" key="15">
    <source>
        <dbReference type="Proteomes" id="UP000003515"/>
    </source>
</evidence>
<dbReference type="Gene3D" id="3.40.228.10">
    <property type="entry name" value="Dimethylsulfoxide Reductase, domain 2"/>
    <property type="match status" value="1"/>
</dbReference>
<dbReference type="InterPro" id="IPR050123">
    <property type="entry name" value="Prok_molybdopt-oxidoreductase"/>
</dbReference>
<dbReference type="EC" id="1.7.99.4" evidence="12"/>
<dbReference type="eggNOG" id="COG0243">
    <property type="taxonomic scope" value="Bacteria"/>
</dbReference>
<dbReference type="SMART" id="SM00926">
    <property type="entry name" value="Molybdop_Fe4S4"/>
    <property type="match status" value="1"/>
</dbReference>
<evidence type="ECO:0000256" key="7">
    <source>
        <dbReference type="ARBA" id="ARBA00023002"/>
    </source>
</evidence>
<dbReference type="Pfam" id="PF04324">
    <property type="entry name" value="Fer2_BFD"/>
    <property type="match status" value="1"/>
</dbReference>
<dbReference type="Proteomes" id="UP000002817">
    <property type="component" value="Unassembled WGS sequence"/>
</dbReference>
<evidence type="ECO:0000256" key="10">
    <source>
        <dbReference type="ARBA" id="ARBA00023063"/>
    </source>
</evidence>
<reference evidence="13 14" key="3">
    <citation type="journal article" date="2012" name="Int. J. Syst. Evol. Microbiol.">
        <title>Vibrio caribbeanicus sp. nov., isolated from the marine sponge Scleritoderma cyanea.</title>
        <authorList>
            <person name="Hoffmann M."/>
            <person name="Monday S.R."/>
            <person name="Allard M.W."/>
            <person name="Strain E.A."/>
            <person name="Whittaker P."/>
            <person name="Naum M."/>
            <person name="McCarthy P.J."/>
            <person name="Lopez J.V."/>
            <person name="Fischer M."/>
            <person name="Brown E.W."/>
        </authorList>
    </citation>
    <scope>NUCLEOTIDE SEQUENCE [LARGE SCALE GENOMIC DNA]</scope>
    <source>
        <strain evidence="13">CIP 102891</strain>
        <strain evidence="14">CIP 102891 / ATCC 33934</strain>
    </source>
</reference>
<keyword evidence="4" id="KW-0004">4Fe-4S</keyword>
<comment type="caution">
    <text evidence="13">The sequence shown here is derived from an EMBL/GenBank/DDBJ whole genome shotgun (WGS) entry which is preliminary data.</text>
</comment>
<name>C9QGM9_VIBOR</name>
<comment type="cofactor">
    <cofactor evidence="2">
        <name>[4Fe-4S] cluster</name>
        <dbReference type="ChEBI" id="CHEBI:49883"/>
    </cofactor>
</comment>
<dbReference type="Gene3D" id="2.40.40.20">
    <property type="match status" value="1"/>
</dbReference>
<evidence type="ECO:0000256" key="5">
    <source>
        <dbReference type="ARBA" id="ARBA00022505"/>
    </source>
</evidence>
<evidence type="ECO:0000313" key="14">
    <source>
        <dbReference type="Proteomes" id="UP000002817"/>
    </source>
</evidence>
<keyword evidence="9" id="KW-0411">Iron-sulfur</keyword>
<dbReference type="PANTHER" id="PTHR43105">
    <property type="entry name" value="RESPIRATORY NITRATE REDUCTASE"/>
    <property type="match status" value="1"/>
</dbReference>
<keyword evidence="8" id="KW-0408">Iron</keyword>
<proteinExistence type="inferred from homology"/>
<dbReference type="Gene3D" id="1.10.10.1100">
    <property type="entry name" value="BFD-like [2Fe-2S]-binding domain"/>
    <property type="match status" value="1"/>
</dbReference>
<dbReference type="PANTHER" id="PTHR43105:SF9">
    <property type="entry name" value="NADPH-FE(3+) OXIDOREDUCTASE SUBUNIT ALPHA"/>
    <property type="match status" value="1"/>
</dbReference>
<dbReference type="GO" id="GO:0016020">
    <property type="term" value="C:membrane"/>
    <property type="evidence" value="ECO:0007669"/>
    <property type="project" value="TreeGrafter"/>
</dbReference>
<dbReference type="GO" id="GO:0016491">
    <property type="term" value="F:oxidoreductase activity"/>
    <property type="evidence" value="ECO:0007669"/>
    <property type="project" value="UniProtKB-KW"/>
</dbReference>
<dbReference type="CDD" id="cd02754">
    <property type="entry name" value="MopB_Nitrate-R-NapA-like"/>
    <property type="match status" value="1"/>
</dbReference>
<dbReference type="Pfam" id="PF04879">
    <property type="entry name" value="Molybdop_Fe4S4"/>
    <property type="match status" value="1"/>
</dbReference>
<evidence type="ECO:0000256" key="1">
    <source>
        <dbReference type="ARBA" id="ARBA00001942"/>
    </source>
</evidence>
<evidence type="ECO:0000256" key="9">
    <source>
        <dbReference type="ARBA" id="ARBA00023014"/>
    </source>
</evidence>
<reference evidence="12 15" key="1">
    <citation type="submission" date="2009-10" db="EMBL/GenBank/DDBJ databases">
        <authorList>
            <consortium name="Los Alamos National Laboratory (LANL)"/>
            <consortium name="National Microbial Pathogen Data Resource (NMPDR)"/>
            <person name="Munk A.C."/>
            <person name="Chertkov O."/>
            <person name="Tapia R."/>
            <person name="Green L."/>
            <person name="Rogers Y."/>
            <person name="Detter J.C."/>
            <person name="Bruce D."/>
            <person name="Brettin T.S."/>
            <person name="Colwell R.R."/>
            <person name="Huq A."/>
            <person name="Grim C.J."/>
            <person name="Hasan N.A."/>
            <person name="Bartels D."/>
            <person name="Vonstein V."/>
        </authorList>
    </citation>
    <scope>NUCLEOTIDE SEQUENCE [LARGE SCALE GENOMIC DNA]</scope>
    <source>
        <strain evidence="12 15">CIP 102891</strain>
    </source>
</reference>
<dbReference type="GO" id="GO:0046872">
    <property type="term" value="F:metal ion binding"/>
    <property type="evidence" value="ECO:0007669"/>
    <property type="project" value="UniProtKB-KW"/>
</dbReference>
<keyword evidence="10" id="KW-0534">Nitrate assimilation</keyword>
<dbReference type="OrthoDB" id="9810782at2"/>
<dbReference type="PATRIC" id="fig|675816.5.peg.2930"/>
<organism evidence="13 14">
    <name type="scientific">Vibrio orientalis CIP 102891 = ATCC 33934</name>
    <dbReference type="NCBI Taxonomy" id="675816"/>
    <lineage>
        <taxon>Bacteria</taxon>
        <taxon>Pseudomonadati</taxon>
        <taxon>Pseudomonadota</taxon>
        <taxon>Gammaproteobacteria</taxon>
        <taxon>Vibrionales</taxon>
        <taxon>Vibrionaceae</taxon>
        <taxon>Vibrio</taxon>
        <taxon>Vibrio oreintalis group</taxon>
    </lineage>
</organism>
<comment type="similarity">
    <text evidence="3">Belongs to the prokaryotic molybdopterin-containing oxidoreductase family. NasA/NapA/NarB subfamily.</text>
</comment>
<dbReference type="InterPro" id="IPR006963">
    <property type="entry name" value="Mopterin_OxRdtase_4Fe-4S_dom"/>
</dbReference>
<dbReference type="GO" id="GO:0043546">
    <property type="term" value="F:molybdopterin cofactor binding"/>
    <property type="evidence" value="ECO:0007669"/>
    <property type="project" value="InterPro"/>
</dbReference>
<reference evidence="13" key="2">
    <citation type="submission" date="2011-08" db="EMBL/GenBank/DDBJ databases">
        <authorList>
            <person name="Hoffman M."/>
            <person name="Strain E.A."/>
            <person name="Brown E."/>
            <person name="Allard M.W."/>
        </authorList>
    </citation>
    <scope>NUCLEOTIDE SEQUENCE</scope>
    <source>
        <strain evidence="13">CIP 102891</strain>
    </source>
</reference>
<dbReference type="GO" id="GO:0045333">
    <property type="term" value="P:cellular respiration"/>
    <property type="evidence" value="ECO:0007669"/>
    <property type="project" value="UniProtKB-ARBA"/>
</dbReference>
<accession>C9QGM9</accession>
<dbReference type="Proteomes" id="UP000003515">
    <property type="component" value="Unassembled WGS sequence"/>
</dbReference>
<dbReference type="InterPro" id="IPR007419">
    <property type="entry name" value="BFD-like_2Fe2S-bd_dom"/>
</dbReference>
<dbReference type="SUPFAM" id="SSF50692">
    <property type="entry name" value="ADC-like"/>
    <property type="match status" value="1"/>
</dbReference>
<dbReference type="EMBL" id="ACZV01000004">
    <property type="protein sequence ID" value="EEX93830.1"/>
    <property type="molecule type" value="Genomic_DNA"/>
</dbReference>
<comment type="cofactor">
    <cofactor evidence="1">
        <name>Mo-bis(molybdopterin guanine dinucleotide)</name>
        <dbReference type="ChEBI" id="CHEBI:60539"/>
    </cofactor>
</comment>
<evidence type="ECO:0000259" key="11">
    <source>
        <dbReference type="SMART" id="SM00926"/>
    </source>
</evidence>
<protein>
    <submittedName>
        <fullName evidence="12">Assimilatory nitrate reductase large subunit</fullName>
        <ecNumber evidence="12">1.7.99.4</ecNumber>
    </submittedName>
</protein>
<sequence>MTKECTRTACPYCGVGCGVEVNQLGITGDKLHPANKGVLCVKGSALAESLEMPSRLLYPKVNGREVSWSDATDLIAKAYFEAIDHYDADATAMYVSGQLLTEDYYLANKFMKGVVGSANIDTNSRLCMSSAVVAHNRAFGEDIVPVNYSDIEDAELIVICGANTAWTHPVLYRRIQQAKQRNPNLKVVVIDPRETVTAQQGDIHLPLPNDGDIALFNGLLRYCMDRAVLSRDYIAQHTLGFEELSQTIQLPSYRIEALSERLQLDQELLSKFYRWFATTKKTVTLFCQGVNQSQSGADKANSIINAHLATGKIGYPGAGPFSITGQPNAMGGREVGGLANQLAVHRGFDSESIGLVSQFWQTTRLATQPGLKAVEMFEAVERGDIKVIWIMATNPVVSMPDSQFIRKALEKCPLVIVSDVTEDSDIAQYADILLPAAGWGEKQGMVTNSERMLTRQRQFIKPRGEIKSDWQAIRQVGEKLCALLGVENGFDFNSEAAVFREYTAMTGLNKESCLLFDLSHYADISDEEYQAWQPTRWGGKQPLANGKFSFPDRKARFIVPHEPPSLNSAAWWMNTGRQRDQWHTMTRTGYIPHLAASECEPTVYINTHSAHSLGLESNQLVEVRSPTTTQRVIAKAVQDDALSRNQLFMSMHWAGKYGGDSQINALLSREVDPLSGQPAFKSQQVELLPVNVKAYGLYIGSKFQQRDFIYQSFQCEAKSEVWRFADSQTIAKHDVATIGDVHSQRRVLLDIDAGWLSVGYDEENGTNILRSILLVSTQPITSDVSQLVNLIGQILTFSSLLSIAAEYDASEMICSCFRVTDKQISAALKSGECQSVSQLTNKLKCGSNCGSCLPQVEGLVDSYIQTLTITK</sequence>
<evidence type="ECO:0000256" key="4">
    <source>
        <dbReference type="ARBA" id="ARBA00022485"/>
    </source>
</evidence>
<dbReference type="Pfam" id="PF00384">
    <property type="entry name" value="Molybdopterin"/>
    <property type="match status" value="1"/>
</dbReference>
<keyword evidence="6" id="KW-0479">Metal-binding</keyword>
<evidence type="ECO:0000256" key="3">
    <source>
        <dbReference type="ARBA" id="ARBA00008747"/>
    </source>
</evidence>